<dbReference type="GO" id="GO:0006974">
    <property type="term" value="P:DNA damage response"/>
    <property type="evidence" value="ECO:0007669"/>
    <property type="project" value="UniProtKB-KW"/>
</dbReference>
<keyword evidence="9" id="KW-0539">Nucleus</keyword>
<keyword evidence="6" id="KW-0227">DNA damage</keyword>
<dbReference type="PROSITE" id="PS51190">
    <property type="entry name" value="FATC"/>
    <property type="match status" value="1"/>
</dbReference>
<dbReference type="eggNOG" id="KOG0892">
    <property type="taxonomic scope" value="Eukaryota"/>
</dbReference>
<dbReference type="SUPFAM" id="SSF56112">
    <property type="entry name" value="Protein kinase-like (PK-like)"/>
    <property type="match status" value="1"/>
</dbReference>
<feature type="domain" description="PI3K/PI4K catalytic" evidence="11">
    <location>
        <begin position="243"/>
        <end position="558"/>
    </location>
</feature>
<dbReference type="Gene3D" id="1.10.1070.11">
    <property type="entry name" value="Phosphatidylinositol 3-/4-kinase, catalytic domain"/>
    <property type="match status" value="1"/>
</dbReference>
<evidence type="ECO:0000256" key="8">
    <source>
        <dbReference type="ARBA" id="ARBA00022840"/>
    </source>
</evidence>
<accession>A0A1I7UJD8</accession>
<comment type="subcellular location">
    <subcellularLocation>
        <location evidence="1">Nucleus</location>
    </subcellularLocation>
</comment>
<evidence type="ECO:0000256" key="9">
    <source>
        <dbReference type="ARBA" id="ARBA00023242"/>
    </source>
</evidence>
<dbReference type="PROSITE" id="PS00916">
    <property type="entry name" value="PI3_4_KINASE_2"/>
    <property type="match status" value="1"/>
</dbReference>
<keyword evidence="14" id="KW-1185">Reference proteome</keyword>
<evidence type="ECO:0000259" key="11">
    <source>
        <dbReference type="PROSITE" id="PS50290"/>
    </source>
</evidence>
<feature type="domain" description="FAT" evidence="12">
    <location>
        <begin position="1"/>
        <end position="138"/>
    </location>
</feature>
<reference evidence="15" key="1">
    <citation type="submission" date="2016-11" db="UniProtKB">
        <authorList>
            <consortium name="WormBaseParasite"/>
        </authorList>
    </citation>
    <scope>IDENTIFICATION</scope>
</reference>
<evidence type="ECO:0000256" key="2">
    <source>
        <dbReference type="ARBA" id="ARBA00012513"/>
    </source>
</evidence>
<evidence type="ECO:0000313" key="14">
    <source>
        <dbReference type="Proteomes" id="UP000095282"/>
    </source>
</evidence>
<dbReference type="Gene3D" id="3.30.1010.10">
    <property type="entry name" value="Phosphatidylinositol 3-kinase Catalytic Subunit, Chain A, domain 4"/>
    <property type="match status" value="1"/>
</dbReference>
<dbReference type="InterPro" id="IPR000403">
    <property type="entry name" value="PI3/4_kinase_cat_dom"/>
</dbReference>
<dbReference type="GO" id="GO:0005634">
    <property type="term" value="C:nucleus"/>
    <property type="evidence" value="ECO:0007669"/>
    <property type="project" value="UniProtKB-SubCell"/>
</dbReference>
<dbReference type="InterPro" id="IPR014009">
    <property type="entry name" value="PIK_FAT"/>
</dbReference>
<proteinExistence type="predicted"/>
<evidence type="ECO:0000259" key="13">
    <source>
        <dbReference type="PROSITE" id="PS51190"/>
    </source>
</evidence>
<dbReference type="InterPro" id="IPR038980">
    <property type="entry name" value="ATM_plant"/>
</dbReference>
<keyword evidence="3" id="KW-0723">Serine/threonine-protein kinase</keyword>
<dbReference type="SMART" id="SM00146">
    <property type="entry name" value="PI3Kc"/>
    <property type="match status" value="1"/>
</dbReference>
<sequence>MIRLMGKRAPLIIKVIHGARLLSLTGNLCPNFYFILPACISQLKDDEEAIRTSSLIIFPLIDVIYKYEQDPGVINLLKEHATSGAPTKLWLCATSHIASKCFSLDRSPITKHVSSILCQLIYDYPFHVLHTVLMYEYGKNGSVVVNFLKQIMRMHAESKSNTARLKEIVEAMREAHAAYKEIANFDPTRANRIEIDGKSAYEWPLNLRIFRCKLSQLPIPTISQKIGPASDYSSLNLVTWKTPRRTFTIADGLSTPKIWEIEGSDGKLYKTVWKKDDVRQDVLVEQMFDVTNNMLERRMLRTYNVVPLDTECGIIEFCGGTVSLKELLCGANRNGGLHLEFNPDEEPASKIQGKMKQVQAESTETKRHAFREICQEYSPVFRHFFYTNFPTSHIWRQKIIDYRQSLATWSIVCYIVGLGDRHSSNILFDQSKCTFVHIDLGMILEYSKRSLPVPEQVPFRISRDVLDPILIEGIENGQLADECTQIMEKLKENRKVILGVASALLRETMSNFREADEQKGRPSYISEMAIGRLRDKLRGTDDGVTAQSSNLQTRRLLREATNCDNLSRMFSGWLPFL</sequence>
<evidence type="ECO:0000256" key="5">
    <source>
        <dbReference type="ARBA" id="ARBA00022741"/>
    </source>
</evidence>
<dbReference type="InterPro" id="IPR003152">
    <property type="entry name" value="FATC_dom"/>
</dbReference>
<keyword evidence="7" id="KW-0418">Kinase</keyword>
<dbReference type="Proteomes" id="UP000095282">
    <property type="component" value="Unplaced"/>
</dbReference>
<dbReference type="WBParaSite" id="Csp11.Scaffold629.g9917.t1">
    <property type="protein sequence ID" value="Csp11.Scaffold629.g9917.t1"/>
    <property type="gene ID" value="Csp11.Scaffold629.g9917"/>
</dbReference>
<name>A0A1I7UJD8_9PELO</name>
<evidence type="ECO:0000256" key="3">
    <source>
        <dbReference type="ARBA" id="ARBA00022527"/>
    </source>
</evidence>
<evidence type="ECO:0000256" key="10">
    <source>
        <dbReference type="ARBA" id="ARBA00047899"/>
    </source>
</evidence>
<evidence type="ECO:0000256" key="1">
    <source>
        <dbReference type="ARBA" id="ARBA00004123"/>
    </source>
</evidence>
<dbReference type="InterPro" id="IPR036940">
    <property type="entry name" value="PI3/4_kinase_cat_sf"/>
</dbReference>
<dbReference type="Pfam" id="PF00454">
    <property type="entry name" value="PI3_PI4_kinase"/>
    <property type="match status" value="1"/>
</dbReference>
<dbReference type="InterPro" id="IPR018936">
    <property type="entry name" value="PI3/4_kinase_CS"/>
</dbReference>
<comment type="catalytic activity">
    <reaction evidence="10">
        <text>L-threonyl-[protein] + ATP = O-phospho-L-threonyl-[protein] + ADP + H(+)</text>
        <dbReference type="Rhea" id="RHEA:46608"/>
        <dbReference type="Rhea" id="RHEA-COMP:11060"/>
        <dbReference type="Rhea" id="RHEA-COMP:11605"/>
        <dbReference type="ChEBI" id="CHEBI:15378"/>
        <dbReference type="ChEBI" id="CHEBI:30013"/>
        <dbReference type="ChEBI" id="CHEBI:30616"/>
        <dbReference type="ChEBI" id="CHEBI:61977"/>
        <dbReference type="ChEBI" id="CHEBI:456216"/>
        <dbReference type="EC" id="2.7.11.1"/>
    </reaction>
</comment>
<evidence type="ECO:0000256" key="6">
    <source>
        <dbReference type="ARBA" id="ARBA00022763"/>
    </source>
</evidence>
<dbReference type="EC" id="2.7.11.1" evidence="2"/>
<organism evidence="14 15">
    <name type="scientific">Caenorhabditis tropicalis</name>
    <dbReference type="NCBI Taxonomy" id="1561998"/>
    <lineage>
        <taxon>Eukaryota</taxon>
        <taxon>Metazoa</taxon>
        <taxon>Ecdysozoa</taxon>
        <taxon>Nematoda</taxon>
        <taxon>Chromadorea</taxon>
        <taxon>Rhabditida</taxon>
        <taxon>Rhabditina</taxon>
        <taxon>Rhabditomorpha</taxon>
        <taxon>Rhabditoidea</taxon>
        <taxon>Rhabditidae</taxon>
        <taxon>Peloderinae</taxon>
        <taxon>Caenorhabditis</taxon>
    </lineage>
</organism>
<keyword evidence="5" id="KW-0547">Nucleotide-binding</keyword>
<dbReference type="InterPro" id="IPR011009">
    <property type="entry name" value="Kinase-like_dom_sf"/>
</dbReference>
<dbReference type="SMART" id="SM01343">
    <property type="entry name" value="FATC"/>
    <property type="match status" value="1"/>
</dbReference>
<dbReference type="AlphaFoldDB" id="A0A1I7UJD8"/>
<protein>
    <recommendedName>
        <fullName evidence="2">non-specific serine/threonine protein kinase</fullName>
        <ecNumber evidence="2">2.7.11.1</ecNumber>
    </recommendedName>
</protein>
<evidence type="ECO:0000259" key="12">
    <source>
        <dbReference type="PROSITE" id="PS51189"/>
    </source>
</evidence>
<dbReference type="GO" id="GO:0005524">
    <property type="term" value="F:ATP binding"/>
    <property type="evidence" value="ECO:0007669"/>
    <property type="project" value="UniProtKB-KW"/>
</dbReference>
<keyword evidence="4" id="KW-0808">Transferase</keyword>
<dbReference type="Pfam" id="PF02260">
    <property type="entry name" value="FATC"/>
    <property type="match status" value="1"/>
</dbReference>
<dbReference type="PANTHER" id="PTHR37079">
    <property type="entry name" value="SERINE/THREONINE-PROTEIN KINASE ATM"/>
    <property type="match status" value="1"/>
</dbReference>
<dbReference type="PROSITE" id="PS51189">
    <property type="entry name" value="FAT"/>
    <property type="match status" value="1"/>
</dbReference>
<dbReference type="FunFam" id="1.10.1070.11:FF:000053">
    <property type="entry name" value="Serine/threonine-protein kinase ATM"/>
    <property type="match status" value="1"/>
</dbReference>
<dbReference type="PROSITE" id="PS50290">
    <property type="entry name" value="PI3_4_KINASE_3"/>
    <property type="match status" value="1"/>
</dbReference>
<dbReference type="GO" id="GO:0004674">
    <property type="term" value="F:protein serine/threonine kinase activity"/>
    <property type="evidence" value="ECO:0007669"/>
    <property type="project" value="UniProtKB-KW"/>
</dbReference>
<feature type="domain" description="FATC" evidence="13">
    <location>
        <begin position="545"/>
        <end position="577"/>
    </location>
</feature>
<evidence type="ECO:0000256" key="4">
    <source>
        <dbReference type="ARBA" id="ARBA00022679"/>
    </source>
</evidence>
<dbReference type="PANTHER" id="PTHR37079:SF4">
    <property type="entry name" value="SERINE_THREONINE-PROTEIN KINASE ATM"/>
    <property type="match status" value="1"/>
</dbReference>
<dbReference type="STRING" id="1561998.A0A1I7UJD8"/>
<evidence type="ECO:0000313" key="15">
    <source>
        <dbReference type="WBParaSite" id="Csp11.Scaffold629.g9917.t1"/>
    </source>
</evidence>
<evidence type="ECO:0000256" key="7">
    <source>
        <dbReference type="ARBA" id="ARBA00022777"/>
    </source>
</evidence>
<keyword evidence="8" id="KW-0067">ATP-binding</keyword>